<dbReference type="AlphaFoldDB" id="A0A916XIF9"/>
<dbReference type="EMBL" id="BMIL01000011">
    <property type="protein sequence ID" value="GGC74031.1"/>
    <property type="molecule type" value="Genomic_DNA"/>
</dbReference>
<dbReference type="InterPro" id="IPR012347">
    <property type="entry name" value="Ferritin-like"/>
</dbReference>
<keyword evidence="3" id="KW-1185">Reference proteome</keyword>
<accession>A0A916XIF9</accession>
<reference evidence="2" key="1">
    <citation type="journal article" date="2014" name="Int. J. Syst. Evol. Microbiol.">
        <title>Complete genome sequence of Corynebacterium casei LMG S-19264T (=DSM 44701T), isolated from a smear-ripened cheese.</title>
        <authorList>
            <consortium name="US DOE Joint Genome Institute (JGI-PGF)"/>
            <person name="Walter F."/>
            <person name="Albersmeier A."/>
            <person name="Kalinowski J."/>
            <person name="Ruckert C."/>
        </authorList>
    </citation>
    <scope>NUCLEOTIDE SEQUENCE</scope>
    <source>
        <strain evidence="2">CGMCC 1.15343</strain>
    </source>
</reference>
<dbReference type="InterPro" id="IPR019052">
    <property type="entry name" value="DUF2383"/>
</dbReference>
<protein>
    <recommendedName>
        <fullName evidence="1">DUF2383 domain-containing protein</fullName>
    </recommendedName>
</protein>
<sequence length="158" mass="17368">MENIQSSSLKTKKEVINDLIDILQLVNDGKEGYQTAAESTDTPELKALFLQISGERIVYAAELKEHIALHGEEADNEKGGILGGLHRTWLTIKQALSSKEDKAILTAITTGERAAIDKYDACIADFADHADHINLLTEQRDGIKAALTEIEKKIVQVN</sequence>
<dbReference type="Proteomes" id="UP000651668">
    <property type="component" value="Unassembled WGS sequence"/>
</dbReference>
<dbReference type="InterPro" id="IPR011971">
    <property type="entry name" value="CHP02284"/>
</dbReference>
<dbReference type="Pfam" id="PF09537">
    <property type="entry name" value="DUF2383"/>
    <property type="match status" value="1"/>
</dbReference>
<name>A0A916XIF9_9SPHI</name>
<reference evidence="2" key="2">
    <citation type="submission" date="2020-09" db="EMBL/GenBank/DDBJ databases">
        <authorList>
            <person name="Sun Q."/>
            <person name="Zhou Y."/>
        </authorList>
    </citation>
    <scope>NUCLEOTIDE SEQUENCE</scope>
    <source>
        <strain evidence="2">CGMCC 1.15343</strain>
    </source>
</reference>
<feature type="domain" description="DUF2383" evidence="1">
    <location>
        <begin position="15"/>
        <end position="124"/>
    </location>
</feature>
<dbReference type="InterPro" id="IPR009078">
    <property type="entry name" value="Ferritin-like_SF"/>
</dbReference>
<dbReference type="SUPFAM" id="SSF47240">
    <property type="entry name" value="Ferritin-like"/>
    <property type="match status" value="1"/>
</dbReference>
<dbReference type="Gene3D" id="1.20.1260.10">
    <property type="match status" value="1"/>
</dbReference>
<dbReference type="RefSeq" id="WP_188627705.1">
    <property type="nucleotide sequence ID" value="NZ_BMIL01000011.1"/>
</dbReference>
<comment type="caution">
    <text evidence="2">The sequence shown here is derived from an EMBL/GenBank/DDBJ whole genome shotgun (WGS) entry which is preliminary data.</text>
</comment>
<evidence type="ECO:0000313" key="2">
    <source>
        <dbReference type="EMBL" id="GGC74031.1"/>
    </source>
</evidence>
<gene>
    <name evidence="2" type="ORF">GCM10011387_29560</name>
</gene>
<proteinExistence type="predicted"/>
<evidence type="ECO:0000313" key="3">
    <source>
        <dbReference type="Proteomes" id="UP000651668"/>
    </source>
</evidence>
<organism evidence="2 3">
    <name type="scientific">Pedobacter quisquiliarum</name>
    <dbReference type="NCBI Taxonomy" id="1834438"/>
    <lineage>
        <taxon>Bacteria</taxon>
        <taxon>Pseudomonadati</taxon>
        <taxon>Bacteroidota</taxon>
        <taxon>Sphingobacteriia</taxon>
        <taxon>Sphingobacteriales</taxon>
        <taxon>Sphingobacteriaceae</taxon>
        <taxon>Pedobacter</taxon>
    </lineage>
</organism>
<evidence type="ECO:0000259" key="1">
    <source>
        <dbReference type="Pfam" id="PF09537"/>
    </source>
</evidence>
<dbReference type="NCBIfam" id="TIGR02284">
    <property type="entry name" value="PA2169 family four-helix-bundle protein"/>
    <property type="match status" value="1"/>
</dbReference>